<evidence type="ECO:0000256" key="3">
    <source>
        <dbReference type="ARBA" id="ARBA00022980"/>
    </source>
</evidence>
<sequence length="99" mass="11781">MKLELKILWSNNFLGLAIDQTSTKCRLPITSYYFWPKTEAWEQLKIELAFKPWIKDREKAHILNSAAEVMNFWRANRNSEPFKEVINHFPDVNIVKINT</sequence>
<comment type="subunit">
    <text evidence="2">Part of the 30S ribosomal subunit.</text>
</comment>
<comment type="similarity">
    <text evidence="1">Belongs to the chloroplast-specific ribosomal protein cS23 family.</text>
</comment>
<dbReference type="InterPro" id="IPR006924">
    <property type="entry name" value="Ribosomal_cS23-like"/>
</dbReference>
<dbReference type="Pfam" id="PF04839">
    <property type="entry name" value="PSRP-3_Ycf65"/>
    <property type="match status" value="1"/>
</dbReference>
<keyword evidence="4" id="KW-0687">Ribonucleoprotein</keyword>
<geneLocation type="chloroplast" evidence="6"/>
<reference evidence="6" key="1">
    <citation type="journal article" date="2014" name="BMC Genomics">
        <title>The mitochondrial and chloroplast genomes of the haptophyte Chrysochromulina tobin contain unique repeat structures and gene profiles.</title>
        <authorList>
            <person name="Hovde B.T."/>
            <person name="Starkenburg S.R."/>
            <person name="Hunsperger H.M."/>
            <person name="Mercer L.D."/>
            <person name="Deodato C.R."/>
            <person name="Jha R.K."/>
            <person name="Chertkov O."/>
            <person name="Monnat R.J.Jr."/>
            <person name="Cattolico R.A."/>
        </authorList>
    </citation>
    <scope>NUCLEOTIDE SEQUENCE</scope>
    <source>
        <strain evidence="6">CCMP291</strain>
    </source>
</reference>
<accession>A0A075DWB2</accession>
<evidence type="ECO:0000256" key="4">
    <source>
        <dbReference type="ARBA" id="ARBA00023274"/>
    </source>
</evidence>
<protein>
    <recommendedName>
        <fullName evidence="5">30S ribosomal protein 3, chloroplastic</fullName>
    </recommendedName>
</protein>
<evidence type="ECO:0000256" key="2">
    <source>
        <dbReference type="ARBA" id="ARBA00011458"/>
    </source>
</evidence>
<reference evidence="6" key="2">
    <citation type="submission" date="2016-02" db="EMBL/GenBank/DDBJ databases">
        <authorList>
            <person name="Wen L."/>
            <person name="He K."/>
            <person name="Yang H."/>
        </authorList>
    </citation>
    <scope>NUCLEOTIDE SEQUENCE</scope>
    <source>
        <strain evidence="6">CCMP291</strain>
    </source>
</reference>
<evidence type="ECO:0000313" key="6">
    <source>
        <dbReference type="EMBL" id="AHY04369.2"/>
    </source>
</evidence>
<name>A0A075DWB2_9EUKA</name>
<dbReference type="InterPro" id="IPR038447">
    <property type="entry name" value="PSRP-3/Ycf65_sf"/>
</dbReference>
<keyword evidence="6" id="KW-0150">Chloroplast</keyword>
<proteinExistence type="inferred from homology"/>
<dbReference type="PANTHER" id="PTHR35108:SF1">
    <property type="entry name" value="OS04G0461100 PROTEIN"/>
    <property type="match status" value="1"/>
</dbReference>
<dbReference type="AlphaFoldDB" id="A0A075DWB2"/>
<keyword evidence="3" id="KW-0689">Ribosomal protein</keyword>
<dbReference type="GO" id="GO:0003735">
    <property type="term" value="F:structural constituent of ribosome"/>
    <property type="evidence" value="ECO:0007669"/>
    <property type="project" value="InterPro"/>
</dbReference>
<dbReference type="GO" id="GO:0005840">
    <property type="term" value="C:ribosome"/>
    <property type="evidence" value="ECO:0007669"/>
    <property type="project" value="UniProtKB-KW"/>
</dbReference>
<dbReference type="EMBL" id="KJ201907">
    <property type="protein sequence ID" value="AHY04369.2"/>
    <property type="molecule type" value="Genomic_DNA"/>
</dbReference>
<organism evidence="6">
    <name type="scientific">Chrysochromulina tobinii</name>
    <dbReference type="NCBI Taxonomy" id="1460289"/>
    <lineage>
        <taxon>Eukaryota</taxon>
        <taxon>Haptista</taxon>
        <taxon>Haptophyta</taxon>
        <taxon>Prymnesiophyceae</taxon>
        <taxon>Prymnesiales</taxon>
        <taxon>Chrysochromulinaceae</taxon>
        <taxon>Chrysochromulina</taxon>
    </lineage>
</organism>
<dbReference type="GO" id="GO:0006412">
    <property type="term" value="P:translation"/>
    <property type="evidence" value="ECO:0007669"/>
    <property type="project" value="InterPro"/>
</dbReference>
<dbReference type="GO" id="GO:1990904">
    <property type="term" value="C:ribonucleoprotein complex"/>
    <property type="evidence" value="ECO:0007669"/>
    <property type="project" value="UniProtKB-KW"/>
</dbReference>
<gene>
    <name evidence="6" type="primary">ycf65</name>
    <name evidence="6" type="ORF">ChtoCp_00088</name>
</gene>
<dbReference type="Gene3D" id="3.30.390.140">
    <property type="match status" value="1"/>
</dbReference>
<evidence type="ECO:0000256" key="5">
    <source>
        <dbReference type="ARBA" id="ARBA00035379"/>
    </source>
</evidence>
<dbReference type="PANTHER" id="PTHR35108">
    <property type="entry name" value="30S RIBOSOMAL PROTEIN 3, CHLOROPLASTIC"/>
    <property type="match status" value="1"/>
</dbReference>
<evidence type="ECO:0000256" key="1">
    <source>
        <dbReference type="ARBA" id="ARBA00008561"/>
    </source>
</evidence>
<keyword evidence="6" id="KW-0934">Plastid</keyword>